<proteinExistence type="predicted"/>
<dbReference type="Proteomes" id="UP001189429">
    <property type="component" value="Unassembled WGS sequence"/>
</dbReference>
<dbReference type="EMBL" id="CAUYUJ010017659">
    <property type="protein sequence ID" value="CAK0876685.1"/>
    <property type="molecule type" value="Genomic_DNA"/>
</dbReference>
<accession>A0ABN9VWF7</accession>
<name>A0ABN9VWF7_9DINO</name>
<organism evidence="1 2">
    <name type="scientific">Prorocentrum cordatum</name>
    <dbReference type="NCBI Taxonomy" id="2364126"/>
    <lineage>
        <taxon>Eukaryota</taxon>
        <taxon>Sar</taxon>
        <taxon>Alveolata</taxon>
        <taxon>Dinophyceae</taxon>
        <taxon>Prorocentrales</taxon>
        <taxon>Prorocentraceae</taxon>
        <taxon>Prorocentrum</taxon>
    </lineage>
</organism>
<evidence type="ECO:0000313" key="1">
    <source>
        <dbReference type="EMBL" id="CAK0876685.1"/>
    </source>
</evidence>
<protein>
    <submittedName>
        <fullName evidence="1">Uncharacterized protein</fullName>
    </submittedName>
</protein>
<reference evidence="1" key="1">
    <citation type="submission" date="2023-10" db="EMBL/GenBank/DDBJ databases">
        <authorList>
            <person name="Chen Y."/>
            <person name="Shah S."/>
            <person name="Dougan E. K."/>
            <person name="Thang M."/>
            <person name="Chan C."/>
        </authorList>
    </citation>
    <scope>NUCLEOTIDE SEQUENCE [LARGE SCALE GENOMIC DNA]</scope>
</reference>
<keyword evidence="2" id="KW-1185">Reference proteome</keyword>
<comment type="caution">
    <text evidence="1">The sequence shown here is derived from an EMBL/GenBank/DDBJ whole genome shotgun (WGS) entry which is preliminary data.</text>
</comment>
<evidence type="ECO:0000313" key="2">
    <source>
        <dbReference type="Proteomes" id="UP001189429"/>
    </source>
</evidence>
<sequence>MMRATPRDYYGLLDSELVVRDLQVPEVSKAWLGEMATMSAALVRIRCPTAPAACSGDEAASAPCLCGPGLADLGLWGLGLPAAPPRQPWGLPALGELQLAAGAPAGGPHAASAREFLCDPSRDPQAWDLPEGVRGLSAAEEVVPQPAEPLQEEEPSWLDGVLAGGALLDLDDELSADAAGLAPLGWAGEGGPRGELCPVQGGEVERGGGVPCVEGDMWSLPALPGLDNLDLGLDAVRQIAQGASGCVEPPCMEDILVVPRIAGCTAAGFSEDSHEDGCAKDLACFSVTGDEPDSVSWSQGFQPRGVSTLEFGVATLPSLWEVEKLADRKLEWTRPSSALFSHADAGPAPLRSGSASGPSSHGRCAAELFRADCWRWSSKSSDAIELEVPRVLTAAALLDEAEPWLRIVDGELVGRGSAFVGTVACSILEGPAPERDLARVLQRAAEPSGRKDSNETPCW</sequence>
<gene>
    <name evidence="1" type="ORF">PCOR1329_LOCUS60984</name>
</gene>